<comment type="cofactor">
    <cofactor evidence="1">
        <name>pyridoxal 5'-phosphate</name>
        <dbReference type="ChEBI" id="CHEBI:597326"/>
    </cofactor>
</comment>
<dbReference type="InterPro" id="IPR005814">
    <property type="entry name" value="Aminotrans_3"/>
</dbReference>
<evidence type="ECO:0000256" key="2">
    <source>
        <dbReference type="ARBA" id="ARBA00022898"/>
    </source>
</evidence>
<dbReference type="InterPro" id="IPR015422">
    <property type="entry name" value="PyrdxlP-dep_Trfase_small"/>
</dbReference>
<evidence type="ECO:0000313" key="4">
    <source>
        <dbReference type="EMBL" id="RAK60764.1"/>
    </source>
</evidence>
<reference evidence="5" key="1">
    <citation type="submission" date="2018-05" db="EMBL/GenBank/DDBJ databases">
        <authorList>
            <person name="Li X."/>
        </authorList>
    </citation>
    <scope>NUCLEOTIDE SEQUENCE [LARGE SCALE GENOMIC DNA]</scope>
    <source>
        <strain evidence="5">HKS-05</strain>
    </source>
</reference>
<dbReference type="GO" id="GO:0008483">
    <property type="term" value="F:transaminase activity"/>
    <property type="evidence" value="ECO:0007669"/>
    <property type="project" value="UniProtKB-KW"/>
</dbReference>
<dbReference type="PANTHER" id="PTHR43713">
    <property type="entry name" value="GLUTAMATE-1-SEMIALDEHYDE 2,1-AMINOMUTASE"/>
    <property type="match status" value="1"/>
</dbReference>
<keyword evidence="5" id="KW-1185">Reference proteome</keyword>
<dbReference type="InterPro" id="IPR015424">
    <property type="entry name" value="PyrdxlP-dep_Trfase"/>
</dbReference>
<name>A0A328B4H6_9CAUL</name>
<sequence>MQSEDYERKARKFIPGGVNSNVRLAAPTICFSHARGSKLYDLDGNEYIDYALGMGPTILGHAPPSVIQAVQETLSLGQLFAGQHPLELELAELLAAHIPSAERVRIGLTGSEMVQAALRVARAHTGRPGFIKFEGQYHGWFDNVLVNHSGPANDPAGELPFPIHLQTAGQAVSATTDTHVLPWNDLGAVARLLAARGDQIAAIITEPVMCNTGALAPRDGYLQGLRELCDQYGVVLIFDEVITGFRLGLSGAQGKFGVTPDLSTFAKAFGGGFPVAALAGKAEIMDLFGAGSVNHSGTYNSNLVSIAAGIATLRELTADDGALFSKIAATGEDIMSGIRDAARRHGANLKVLGFGAVFHTLFTDAPETYDYASYKRADAARQKRFMDALLPLGIRPTGRGTWFVSAAHSGEDVDRTVAAVDQVLRAG</sequence>
<evidence type="ECO:0000256" key="3">
    <source>
        <dbReference type="RuleBase" id="RU003560"/>
    </source>
</evidence>
<comment type="caution">
    <text evidence="4">The sequence shown here is derived from an EMBL/GenBank/DDBJ whole genome shotgun (WGS) entry which is preliminary data.</text>
</comment>
<dbReference type="SUPFAM" id="SSF53383">
    <property type="entry name" value="PLP-dependent transferases"/>
    <property type="match status" value="1"/>
</dbReference>
<dbReference type="Gene3D" id="3.90.1150.10">
    <property type="entry name" value="Aspartate Aminotransferase, domain 1"/>
    <property type="match status" value="1"/>
</dbReference>
<dbReference type="Proteomes" id="UP000249842">
    <property type="component" value="Unassembled WGS sequence"/>
</dbReference>
<dbReference type="Gene3D" id="3.40.640.10">
    <property type="entry name" value="Type I PLP-dependent aspartate aminotransferase-like (Major domain)"/>
    <property type="match status" value="1"/>
</dbReference>
<protein>
    <submittedName>
        <fullName evidence="4">Aspartate aminotransferase family protein</fullName>
    </submittedName>
</protein>
<proteinExistence type="inferred from homology"/>
<dbReference type="RefSeq" id="WP_111458056.1">
    <property type="nucleotide sequence ID" value="NZ_QFYP01000001.1"/>
</dbReference>
<keyword evidence="4" id="KW-0808">Transferase</keyword>
<organism evidence="4 5">
    <name type="scientific">Phenylobacterium hankyongense</name>
    <dbReference type="NCBI Taxonomy" id="1813876"/>
    <lineage>
        <taxon>Bacteria</taxon>
        <taxon>Pseudomonadati</taxon>
        <taxon>Pseudomonadota</taxon>
        <taxon>Alphaproteobacteria</taxon>
        <taxon>Caulobacterales</taxon>
        <taxon>Caulobacteraceae</taxon>
        <taxon>Phenylobacterium</taxon>
    </lineage>
</organism>
<comment type="similarity">
    <text evidence="3">Belongs to the class-III pyridoxal-phosphate-dependent aminotransferase family.</text>
</comment>
<accession>A0A328B4H6</accession>
<dbReference type="PROSITE" id="PS00600">
    <property type="entry name" value="AA_TRANSFER_CLASS_3"/>
    <property type="match status" value="1"/>
</dbReference>
<dbReference type="InterPro" id="IPR015421">
    <property type="entry name" value="PyrdxlP-dep_Trfase_major"/>
</dbReference>
<dbReference type="GO" id="GO:0030170">
    <property type="term" value="F:pyridoxal phosphate binding"/>
    <property type="evidence" value="ECO:0007669"/>
    <property type="project" value="InterPro"/>
</dbReference>
<dbReference type="EMBL" id="QFYP01000001">
    <property type="protein sequence ID" value="RAK60764.1"/>
    <property type="molecule type" value="Genomic_DNA"/>
</dbReference>
<keyword evidence="4" id="KW-0032">Aminotransferase</keyword>
<keyword evidence="2 3" id="KW-0663">Pyridoxal phosphate</keyword>
<gene>
    <name evidence="4" type="ORF">DJ021_13580</name>
</gene>
<dbReference type="InterPro" id="IPR049704">
    <property type="entry name" value="Aminotrans_3_PPA_site"/>
</dbReference>
<dbReference type="CDD" id="cd00610">
    <property type="entry name" value="OAT_like"/>
    <property type="match status" value="1"/>
</dbReference>
<dbReference type="PANTHER" id="PTHR43713:SF3">
    <property type="entry name" value="GLUTAMATE-1-SEMIALDEHYDE 2,1-AMINOMUTASE 1, CHLOROPLASTIC-RELATED"/>
    <property type="match status" value="1"/>
</dbReference>
<evidence type="ECO:0000313" key="5">
    <source>
        <dbReference type="Proteomes" id="UP000249842"/>
    </source>
</evidence>
<dbReference type="OrthoDB" id="9801052at2"/>
<evidence type="ECO:0000256" key="1">
    <source>
        <dbReference type="ARBA" id="ARBA00001933"/>
    </source>
</evidence>
<dbReference type="Pfam" id="PF00202">
    <property type="entry name" value="Aminotran_3"/>
    <property type="match status" value="1"/>
</dbReference>
<dbReference type="AlphaFoldDB" id="A0A328B4H6"/>